<reference evidence="2 3" key="1">
    <citation type="journal article" date="2019" name="Sci. Rep.">
        <title>Orb-weaving spider Araneus ventricosus genome elucidates the spidroin gene catalogue.</title>
        <authorList>
            <person name="Kono N."/>
            <person name="Nakamura H."/>
            <person name="Ohtoshi R."/>
            <person name="Moran D.A.P."/>
            <person name="Shinohara A."/>
            <person name="Yoshida Y."/>
            <person name="Fujiwara M."/>
            <person name="Mori M."/>
            <person name="Tomita M."/>
            <person name="Arakawa K."/>
        </authorList>
    </citation>
    <scope>NUCLEOTIDE SEQUENCE [LARGE SCALE GENOMIC DNA]</scope>
</reference>
<keyword evidence="3" id="KW-1185">Reference proteome</keyword>
<organism evidence="2 3">
    <name type="scientific">Araneus ventricosus</name>
    <name type="common">Orbweaver spider</name>
    <name type="synonym">Epeira ventricosa</name>
    <dbReference type="NCBI Taxonomy" id="182803"/>
    <lineage>
        <taxon>Eukaryota</taxon>
        <taxon>Metazoa</taxon>
        <taxon>Ecdysozoa</taxon>
        <taxon>Arthropoda</taxon>
        <taxon>Chelicerata</taxon>
        <taxon>Arachnida</taxon>
        <taxon>Araneae</taxon>
        <taxon>Araneomorphae</taxon>
        <taxon>Entelegynae</taxon>
        <taxon>Araneoidea</taxon>
        <taxon>Araneidae</taxon>
        <taxon>Araneus</taxon>
    </lineage>
</organism>
<evidence type="ECO:0000256" key="1">
    <source>
        <dbReference type="SAM" id="Phobius"/>
    </source>
</evidence>
<sequence length="124" mass="14026">MVHFAPVVPDLIFSYFLPQVVEVGRKVLLTSSVCPVFRSLFSYFLPQISGRKWAAWSASMVLFFAPCSNPSFFFARLQIGGREWASSPTVVVLFCPVFESLIFSPTFFRKLVEESGRTNEGFLL</sequence>
<gene>
    <name evidence="2" type="ORF">AVEN_106315_1</name>
</gene>
<evidence type="ECO:0000313" key="3">
    <source>
        <dbReference type="Proteomes" id="UP000499080"/>
    </source>
</evidence>
<accession>A0A4Y2AV51</accession>
<name>A0A4Y2AV51_ARAVE</name>
<keyword evidence="1" id="KW-0472">Membrane</keyword>
<feature type="transmembrane region" description="Helical" evidence="1">
    <location>
        <begin position="53"/>
        <end position="75"/>
    </location>
</feature>
<dbReference type="AlphaFoldDB" id="A0A4Y2AV51"/>
<dbReference type="EMBL" id="BGPR01000030">
    <property type="protein sequence ID" value="GBL82774.1"/>
    <property type="molecule type" value="Genomic_DNA"/>
</dbReference>
<dbReference type="Proteomes" id="UP000499080">
    <property type="component" value="Unassembled WGS sequence"/>
</dbReference>
<keyword evidence="1" id="KW-0812">Transmembrane</keyword>
<keyword evidence="1" id="KW-1133">Transmembrane helix</keyword>
<evidence type="ECO:0000313" key="2">
    <source>
        <dbReference type="EMBL" id="GBL82774.1"/>
    </source>
</evidence>
<proteinExistence type="predicted"/>
<protein>
    <submittedName>
        <fullName evidence="2">Uncharacterized protein</fullName>
    </submittedName>
</protein>
<comment type="caution">
    <text evidence="2">The sequence shown here is derived from an EMBL/GenBank/DDBJ whole genome shotgun (WGS) entry which is preliminary data.</text>
</comment>